<evidence type="ECO:0000259" key="1">
    <source>
        <dbReference type="PROSITE" id="PS50943"/>
    </source>
</evidence>
<dbReference type="RefSeq" id="WP_135708931.1">
    <property type="nucleotide sequence ID" value="NZ_CABFKI010000001.1"/>
</dbReference>
<dbReference type="EMBL" id="CABFKI010000001">
    <property type="protein sequence ID" value="VTU05713.1"/>
    <property type="molecule type" value="Genomic_DNA"/>
</dbReference>
<accession>A0ABY6TH69</accession>
<dbReference type="CDD" id="cd00093">
    <property type="entry name" value="HTH_XRE"/>
    <property type="match status" value="1"/>
</dbReference>
<reference evidence="2 3" key="1">
    <citation type="submission" date="2019-05" db="EMBL/GenBank/DDBJ databases">
        <authorList>
            <consortium name="Pathogen Informatics"/>
        </authorList>
    </citation>
    <scope>NUCLEOTIDE SEQUENCE [LARGE SCALE GENOMIC DNA]</scope>
    <source>
        <strain evidence="2 3">NM319</strain>
    </source>
</reference>
<proteinExistence type="predicted"/>
<dbReference type="GeneID" id="86154452"/>
<organism evidence="2 3">
    <name type="scientific">Actinobacillus porcinus</name>
    <dbReference type="NCBI Taxonomy" id="51048"/>
    <lineage>
        <taxon>Bacteria</taxon>
        <taxon>Pseudomonadati</taxon>
        <taxon>Pseudomonadota</taxon>
        <taxon>Gammaproteobacteria</taxon>
        <taxon>Pasteurellales</taxon>
        <taxon>Pasteurellaceae</taxon>
        <taxon>Actinobacillus</taxon>
    </lineage>
</organism>
<keyword evidence="3" id="KW-1185">Reference proteome</keyword>
<dbReference type="Pfam" id="PF01381">
    <property type="entry name" value="HTH_3"/>
    <property type="match status" value="1"/>
</dbReference>
<protein>
    <submittedName>
        <fullName evidence="2">DNA-binding transcriptional repressor PuuR</fullName>
    </submittedName>
</protein>
<feature type="domain" description="HTH cro/C1-type" evidence="1">
    <location>
        <begin position="74"/>
        <end position="126"/>
    </location>
</feature>
<dbReference type="GO" id="GO:0003677">
    <property type="term" value="F:DNA binding"/>
    <property type="evidence" value="ECO:0007669"/>
    <property type="project" value="UniProtKB-KW"/>
</dbReference>
<comment type="caution">
    <text evidence="2">The sequence shown here is derived from an EMBL/GenBank/DDBJ whole genome shotgun (WGS) entry which is preliminary data.</text>
</comment>
<evidence type="ECO:0000313" key="3">
    <source>
        <dbReference type="Proteomes" id="UP000308167"/>
    </source>
</evidence>
<dbReference type="PROSITE" id="PS50943">
    <property type="entry name" value="HTH_CROC1"/>
    <property type="match status" value="1"/>
</dbReference>
<dbReference type="InterPro" id="IPR010982">
    <property type="entry name" value="Lambda_DNA-bd_dom_sf"/>
</dbReference>
<name>A0ABY6TH69_9PAST</name>
<dbReference type="SUPFAM" id="SSF47413">
    <property type="entry name" value="lambda repressor-like DNA-binding domains"/>
    <property type="match status" value="1"/>
</dbReference>
<sequence>MNLQYINDLNNNPLFVVLPVSEYQRLKKYEAQQTDNDAEEWASLPYEQSDNDDVLIPHNVVMAMIKHNVNHLGAWRIYRNLSQQEVAELTGLSQSAISQMERSDSRPQKKTLERFSKIYDCDVKQMY</sequence>
<keyword evidence="2" id="KW-0238">DNA-binding</keyword>
<dbReference type="Proteomes" id="UP000308167">
    <property type="component" value="Unassembled WGS sequence"/>
</dbReference>
<gene>
    <name evidence="2" type="ORF">SAMEA1410922_00042</name>
</gene>
<dbReference type="InterPro" id="IPR001387">
    <property type="entry name" value="Cro/C1-type_HTH"/>
</dbReference>
<evidence type="ECO:0000313" key="2">
    <source>
        <dbReference type="EMBL" id="VTU05713.1"/>
    </source>
</evidence>
<dbReference type="Gene3D" id="1.10.260.40">
    <property type="entry name" value="lambda repressor-like DNA-binding domains"/>
    <property type="match status" value="1"/>
</dbReference>
<dbReference type="SMART" id="SM00530">
    <property type="entry name" value="HTH_XRE"/>
    <property type="match status" value="1"/>
</dbReference>